<accession>A0ABW9XDC0</accession>
<keyword evidence="4" id="KW-0410">Iron transport</keyword>
<evidence type="ECO:0000256" key="10">
    <source>
        <dbReference type="ARBA" id="ARBA00023136"/>
    </source>
</evidence>
<dbReference type="Gene3D" id="2.40.170.20">
    <property type="entry name" value="TonB-dependent receptor, beta-barrel domain"/>
    <property type="match status" value="1"/>
</dbReference>
<sequence length="857" mass="92462">MRNFSSSAFAASTLAIAVAAVATPAFAQSTGSVDFENQVIVVTGQRAPAVVGVQLPDTPKSKQVLDNAFLSKSVPGQSVNDMIGMIPGVASFNADPFGSSGGRMMIRGFDASRISETFDGLPLNDTGNYALYSNQQLDPELIEEVNVNLGTTDVDSPTASASGSTVNYRSRNPSDTFGGQFVASMGEFNFRRVFGMVNTGNLTSSGLRAWVAASSATNDMYSGGIGKVNKKQFNFKLYQPIGSGGDFIAISGHYNKNRNNMAPSVLLWNQNYGTRTVNSTSSNRYPTNMDEVFYTTASCTITAGVNGTADAAQSCGSAWEFRYNPSNTGNIRINSKFSLTDQLTLTIDPSFQYVKANGGGTITAREGSCSSCGGSSYGFMSGTYYFGRDLNGDGDSLDTVRLLAPSQTETHRLGLITSLRYKLNPNNTFRVSYSWDSGRHHQTGEVGYLNSNGFGADPFPVDAPITDASGNLVEKRNRVSYAILHQVAGEYSGRFFDNKLTVNVGLRAPFFKRNLTNYCFTTSSTGNYDCVPESSIAAYAAGHTTYAAPQNRVFNYSKVLPNAGFTYRLADKVTLAFNYSKGLQVPGTDNLYNSFWYPVGTAQARPNPETTDNYELGLRLRSRKVIAQISGWYTLFNNRLASAYDQDLGVTVYRNLGTVEKYGIDASLAWKANDALSLYVFGSYLKSRITSDVQAGTCASQAAQAIAVGSVYCVGTQAFFATRGKRESGAPTYTLGARAEYTYDVFTLGLQAKQSGPRYVNDVNMPMYFGTTPTVAFGARTPIYTTVDASLRIGLEKLGAPKKSYVQFNVQNLFNEFYIGGFDGGTTPAFGSTSAPQSINAYLPMPRTIVGTLSLSF</sequence>
<evidence type="ECO:0000256" key="11">
    <source>
        <dbReference type="ARBA" id="ARBA00023237"/>
    </source>
</evidence>
<keyword evidence="10 12" id="KW-0472">Membrane</keyword>
<dbReference type="SUPFAM" id="SSF56935">
    <property type="entry name" value="Porins"/>
    <property type="match status" value="1"/>
</dbReference>
<evidence type="ECO:0000313" key="17">
    <source>
        <dbReference type="EMBL" id="NBC36495.1"/>
    </source>
</evidence>
<dbReference type="InterPro" id="IPR012910">
    <property type="entry name" value="Plug_dom"/>
</dbReference>
<keyword evidence="7" id="KW-0408">Iron</keyword>
<keyword evidence="11 12" id="KW-0998">Cell outer membrane</keyword>
<organism evidence="17 18">
    <name type="scientific">Novosphingobium ovatum</name>
    <dbReference type="NCBI Taxonomy" id="1908523"/>
    <lineage>
        <taxon>Bacteria</taxon>
        <taxon>Pseudomonadati</taxon>
        <taxon>Pseudomonadota</taxon>
        <taxon>Alphaproteobacteria</taxon>
        <taxon>Sphingomonadales</taxon>
        <taxon>Sphingomonadaceae</taxon>
        <taxon>Novosphingobium</taxon>
    </lineage>
</organism>
<evidence type="ECO:0000256" key="4">
    <source>
        <dbReference type="ARBA" id="ARBA00022496"/>
    </source>
</evidence>
<keyword evidence="8" id="KW-0406">Ion transport</keyword>
<feature type="chain" id="PRO_5046678156" evidence="14">
    <location>
        <begin position="28"/>
        <end position="857"/>
    </location>
</feature>
<dbReference type="PROSITE" id="PS52016">
    <property type="entry name" value="TONB_DEPENDENT_REC_3"/>
    <property type="match status" value="1"/>
</dbReference>
<reference evidence="18" key="1">
    <citation type="submission" date="2020-01" db="EMBL/GenBank/DDBJ databases">
        <title>Sphingomonas sp. strain CSW-10.</title>
        <authorList>
            <person name="Chen W.-M."/>
        </authorList>
    </citation>
    <scope>NUCLEOTIDE SEQUENCE [LARGE SCALE GENOMIC DNA]</scope>
    <source>
        <strain evidence="18">FSY-8</strain>
    </source>
</reference>
<proteinExistence type="inferred from homology"/>
<evidence type="ECO:0000256" key="2">
    <source>
        <dbReference type="ARBA" id="ARBA00022448"/>
    </source>
</evidence>
<name>A0ABW9XDC0_9SPHN</name>
<keyword evidence="5 12" id="KW-0812">Transmembrane</keyword>
<dbReference type="RefSeq" id="WP_161717793.1">
    <property type="nucleotide sequence ID" value="NZ_JAAAPO010000003.1"/>
</dbReference>
<comment type="caution">
    <text evidence="17">The sequence shown here is derived from an EMBL/GenBank/DDBJ whole genome shotgun (WGS) entry which is preliminary data.</text>
</comment>
<dbReference type="InterPro" id="IPR000531">
    <property type="entry name" value="Beta-barrel_TonB"/>
</dbReference>
<keyword evidence="18" id="KW-1185">Reference proteome</keyword>
<gene>
    <name evidence="17" type="ORF">GTZ99_07995</name>
</gene>
<keyword evidence="9 13" id="KW-0798">TonB box</keyword>
<dbReference type="EMBL" id="JAAAPO010000003">
    <property type="protein sequence ID" value="NBC36495.1"/>
    <property type="molecule type" value="Genomic_DNA"/>
</dbReference>
<comment type="subcellular location">
    <subcellularLocation>
        <location evidence="1 12">Cell outer membrane</location>
        <topology evidence="1 12">Multi-pass membrane protein</topology>
    </subcellularLocation>
</comment>
<keyword evidence="17" id="KW-0675">Receptor</keyword>
<evidence type="ECO:0000256" key="1">
    <source>
        <dbReference type="ARBA" id="ARBA00004571"/>
    </source>
</evidence>
<feature type="domain" description="TonB-dependent receptor-like beta-barrel" evidence="15">
    <location>
        <begin position="270"/>
        <end position="813"/>
    </location>
</feature>
<evidence type="ECO:0000256" key="8">
    <source>
        <dbReference type="ARBA" id="ARBA00023065"/>
    </source>
</evidence>
<comment type="similarity">
    <text evidence="12 13">Belongs to the TonB-dependent receptor family.</text>
</comment>
<evidence type="ECO:0000259" key="15">
    <source>
        <dbReference type="Pfam" id="PF00593"/>
    </source>
</evidence>
<dbReference type="Pfam" id="PF07715">
    <property type="entry name" value="Plug"/>
    <property type="match status" value="1"/>
</dbReference>
<evidence type="ECO:0000256" key="14">
    <source>
        <dbReference type="SAM" id="SignalP"/>
    </source>
</evidence>
<keyword evidence="6 14" id="KW-0732">Signal</keyword>
<feature type="signal peptide" evidence="14">
    <location>
        <begin position="1"/>
        <end position="27"/>
    </location>
</feature>
<dbReference type="InterPro" id="IPR037066">
    <property type="entry name" value="Plug_dom_sf"/>
</dbReference>
<dbReference type="Pfam" id="PF00593">
    <property type="entry name" value="TonB_dep_Rec_b-barrel"/>
    <property type="match status" value="1"/>
</dbReference>
<evidence type="ECO:0000256" key="13">
    <source>
        <dbReference type="RuleBase" id="RU003357"/>
    </source>
</evidence>
<evidence type="ECO:0000256" key="6">
    <source>
        <dbReference type="ARBA" id="ARBA00022729"/>
    </source>
</evidence>
<evidence type="ECO:0000256" key="5">
    <source>
        <dbReference type="ARBA" id="ARBA00022692"/>
    </source>
</evidence>
<protein>
    <submittedName>
        <fullName evidence="17">TonB-dependent receptor</fullName>
    </submittedName>
</protein>
<feature type="domain" description="TonB-dependent receptor plug" evidence="16">
    <location>
        <begin position="57"/>
        <end position="163"/>
    </location>
</feature>
<dbReference type="PANTHER" id="PTHR32552:SF89">
    <property type="entry name" value="CATECHOLATE SIDEROPHORE RECEPTOR FIU"/>
    <property type="match status" value="1"/>
</dbReference>
<keyword evidence="3 12" id="KW-1134">Transmembrane beta strand</keyword>
<evidence type="ECO:0000259" key="16">
    <source>
        <dbReference type="Pfam" id="PF07715"/>
    </source>
</evidence>
<evidence type="ECO:0000256" key="3">
    <source>
        <dbReference type="ARBA" id="ARBA00022452"/>
    </source>
</evidence>
<dbReference type="InterPro" id="IPR036942">
    <property type="entry name" value="Beta-barrel_TonB_sf"/>
</dbReference>
<dbReference type="PANTHER" id="PTHR32552">
    <property type="entry name" value="FERRICHROME IRON RECEPTOR-RELATED"/>
    <property type="match status" value="1"/>
</dbReference>
<evidence type="ECO:0000313" key="18">
    <source>
        <dbReference type="Proteomes" id="UP000753724"/>
    </source>
</evidence>
<dbReference type="Proteomes" id="UP000753724">
    <property type="component" value="Unassembled WGS sequence"/>
</dbReference>
<dbReference type="InterPro" id="IPR039426">
    <property type="entry name" value="TonB-dep_rcpt-like"/>
</dbReference>
<evidence type="ECO:0000256" key="12">
    <source>
        <dbReference type="PROSITE-ProRule" id="PRU01360"/>
    </source>
</evidence>
<dbReference type="Gene3D" id="2.170.130.10">
    <property type="entry name" value="TonB-dependent receptor, plug domain"/>
    <property type="match status" value="1"/>
</dbReference>
<evidence type="ECO:0000256" key="9">
    <source>
        <dbReference type="ARBA" id="ARBA00023077"/>
    </source>
</evidence>
<evidence type="ECO:0000256" key="7">
    <source>
        <dbReference type="ARBA" id="ARBA00023004"/>
    </source>
</evidence>
<keyword evidence="2 12" id="KW-0813">Transport</keyword>